<reference evidence="3" key="1">
    <citation type="journal article" date="2018" name="Nat. Microbiol.">
        <title>Leveraging single-cell genomics to expand the fungal tree of life.</title>
        <authorList>
            <person name="Ahrendt S.R."/>
            <person name="Quandt C.A."/>
            <person name="Ciobanu D."/>
            <person name="Clum A."/>
            <person name="Salamov A."/>
            <person name="Andreopoulos B."/>
            <person name="Cheng J.F."/>
            <person name="Woyke T."/>
            <person name="Pelin A."/>
            <person name="Henrissat B."/>
            <person name="Reynolds N.K."/>
            <person name="Benny G.L."/>
            <person name="Smith M.E."/>
            <person name="James T.Y."/>
            <person name="Grigoriev I.V."/>
        </authorList>
    </citation>
    <scope>NUCLEOTIDE SEQUENCE [LARGE SCALE GENOMIC DNA]</scope>
</reference>
<dbReference type="EMBL" id="KZ993849">
    <property type="protein sequence ID" value="RKO94624.1"/>
    <property type="molecule type" value="Genomic_DNA"/>
</dbReference>
<dbReference type="AlphaFoldDB" id="A0A4P9WNQ8"/>
<feature type="region of interest" description="Disordered" evidence="1">
    <location>
        <begin position="179"/>
        <end position="231"/>
    </location>
</feature>
<keyword evidence="3" id="KW-1185">Reference proteome</keyword>
<gene>
    <name evidence="2" type="ORF">BDK51DRAFT_43433</name>
</gene>
<feature type="compositionally biased region" description="Polar residues" evidence="1">
    <location>
        <begin position="523"/>
        <end position="538"/>
    </location>
</feature>
<evidence type="ECO:0000313" key="3">
    <source>
        <dbReference type="Proteomes" id="UP000269721"/>
    </source>
</evidence>
<proteinExistence type="predicted"/>
<feature type="region of interest" description="Disordered" evidence="1">
    <location>
        <begin position="512"/>
        <end position="545"/>
    </location>
</feature>
<feature type="compositionally biased region" description="Polar residues" evidence="1">
    <location>
        <begin position="436"/>
        <end position="448"/>
    </location>
</feature>
<dbReference type="Proteomes" id="UP000269721">
    <property type="component" value="Unassembled WGS sequence"/>
</dbReference>
<evidence type="ECO:0000313" key="2">
    <source>
        <dbReference type="EMBL" id="RKO94624.1"/>
    </source>
</evidence>
<sequence>MECLSENIENISEDTTVIVGASFAVSQENFKAASAIKGTLPRVGRASNMELSTIIDLEHFERRETLERGLHRNTLLRLIIDNAHDDNACSEIADVEYGKYRSSATGKLDARDVIRPVFCDGIFVQIPQVQLSDKGPFSEEAGALTEAVSSTLEAFRLSPTTEISKTQLLSPFSPLSCASSDPWTEGPASSDSWTGGRVSPDSLTGDRVSPDSWTGGRVSPDSWTGGRVSLDSWTGDRVSPDSWALEDVDQISGKDAVQAPEEFSRFQQIPSHGPCLQELSTEPLSALQRESTRTIKPHLSDIFSLPDSQPVSPLIAQLDQSNLKCSRVVDSQKVIPRALPLFERPEPSNEALRSKDGEINSQQPNSRMQYTTDAFLPCAHPESQEVGLAERCCDLTPWVNVPTQSMGPMHSPKVLGQSFGLVKSSNSDVHRLDTGSDPQPSNHPTTLDSIPFPGQVIGTKLWESGLWSDQTQQSHSGSKLDVSPKGICRSNNRVEESRWKKGLLDEQLSNQTKKTHPDFGTTMDPTANAVTTKETPVSESEFDPFRRVRSPSAALRRAENKAILRAQIGRAEIIQARRREALAALTDAPLLEEEDEVRTFSNRKNTMSQQWLETFCQTSPLVAGTSVDRKEGGSCKSLRQNELSEAFEEIDHPDLSRTRKQATPQHQDSSVASSEHPGNRMPGMEDGPSPARDVDPMSSAEFSREPQLPQHIFKCNHNHVERSCEETLVLVDAILKDGRPLLKEIDFSVDLGACCTFPSLVRFLESRYRHDPNAMVVYKSHHTGKDCVTVLFHREDKLVKRYKVYNKPGRVVLPQEEVRCDSFFLGTSQPATRLETCGSLWHCALFVTLQSITNWSPPAKKS</sequence>
<evidence type="ECO:0000256" key="1">
    <source>
        <dbReference type="SAM" id="MobiDB-lite"/>
    </source>
</evidence>
<feature type="compositionally biased region" description="Polar residues" evidence="1">
    <location>
        <begin position="661"/>
        <end position="673"/>
    </location>
</feature>
<protein>
    <submittedName>
        <fullName evidence="2">Uncharacterized protein</fullName>
    </submittedName>
</protein>
<accession>A0A4P9WNQ8</accession>
<feature type="region of interest" description="Disordered" evidence="1">
    <location>
        <begin position="645"/>
        <end position="703"/>
    </location>
</feature>
<feature type="region of interest" description="Disordered" evidence="1">
    <location>
        <begin position="346"/>
        <end position="365"/>
    </location>
</feature>
<feature type="compositionally biased region" description="Basic and acidic residues" evidence="1">
    <location>
        <begin position="346"/>
        <end position="358"/>
    </location>
</feature>
<feature type="region of interest" description="Disordered" evidence="1">
    <location>
        <begin position="427"/>
        <end position="451"/>
    </location>
</feature>
<name>A0A4P9WNQ8_9FUNG</name>
<organism evidence="2 3">
    <name type="scientific">Blyttiomyces helicus</name>
    <dbReference type="NCBI Taxonomy" id="388810"/>
    <lineage>
        <taxon>Eukaryota</taxon>
        <taxon>Fungi</taxon>
        <taxon>Fungi incertae sedis</taxon>
        <taxon>Chytridiomycota</taxon>
        <taxon>Chytridiomycota incertae sedis</taxon>
        <taxon>Chytridiomycetes</taxon>
        <taxon>Chytridiomycetes incertae sedis</taxon>
        <taxon>Blyttiomyces</taxon>
    </lineage>
</organism>
<feature type="compositionally biased region" description="Polar residues" evidence="1">
    <location>
        <begin position="179"/>
        <end position="193"/>
    </location>
</feature>